<name>A0A9W8TKF5_9PEZI</name>
<dbReference type="InterPro" id="IPR010730">
    <property type="entry name" value="HET"/>
</dbReference>
<dbReference type="VEuPathDB" id="FungiDB:F4678DRAFT_481913"/>
<feature type="region of interest" description="Disordered" evidence="1">
    <location>
        <begin position="234"/>
        <end position="308"/>
    </location>
</feature>
<comment type="caution">
    <text evidence="3">The sequence shown here is derived from an EMBL/GenBank/DDBJ whole genome shotgun (WGS) entry which is preliminary data.</text>
</comment>
<protein>
    <recommendedName>
        <fullName evidence="2">Heterokaryon incompatibility domain-containing protein</fullName>
    </recommendedName>
</protein>
<accession>A0A9W8TKF5</accession>
<gene>
    <name evidence="3" type="ORF">NPX13_g7799</name>
</gene>
<organism evidence="3 4">
    <name type="scientific">Xylaria arbuscula</name>
    <dbReference type="NCBI Taxonomy" id="114810"/>
    <lineage>
        <taxon>Eukaryota</taxon>
        <taxon>Fungi</taxon>
        <taxon>Dikarya</taxon>
        <taxon>Ascomycota</taxon>
        <taxon>Pezizomycotina</taxon>
        <taxon>Sordariomycetes</taxon>
        <taxon>Xylariomycetidae</taxon>
        <taxon>Xylariales</taxon>
        <taxon>Xylariaceae</taxon>
        <taxon>Xylaria</taxon>
    </lineage>
</organism>
<proteinExistence type="predicted"/>
<dbReference type="EMBL" id="JANPWZ010001603">
    <property type="protein sequence ID" value="KAJ3564552.1"/>
    <property type="molecule type" value="Genomic_DNA"/>
</dbReference>
<dbReference type="PANTHER" id="PTHR24148">
    <property type="entry name" value="ANKYRIN REPEAT DOMAIN-CONTAINING PROTEIN 39 HOMOLOG-RELATED"/>
    <property type="match status" value="1"/>
</dbReference>
<evidence type="ECO:0000313" key="4">
    <source>
        <dbReference type="Proteomes" id="UP001148614"/>
    </source>
</evidence>
<evidence type="ECO:0000313" key="3">
    <source>
        <dbReference type="EMBL" id="KAJ3564552.1"/>
    </source>
</evidence>
<dbReference type="Proteomes" id="UP001148614">
    <property type="component" value="Unassembled WGS sequence"/>
</dbReference>
<reference evidence="3" key="1">
    <citation type="submission" date="2022-07" db="EMBL/GenBank/DDBJ databases">
        <title>Genome Sequence of Xylaria arbuscula.</title>
        <authorList>
            <person name="Buettner E."/>
        </authorList>
    </citation>
    <scope>NUCLEOTIDE SEQUENCE</scope>
    <source>
        <strain evidence="3">VT107</strain>
    </source>
</reference>
<feature type="domain" description="Heterokaryon incompatibility" evidence="2">
    <location>
        <begin position="52"/>
        <end position="159"/>
    </location>
</feature>
<evidence type="ECO:0000259" key="2">
    <source>
        <dbReference type="Pfam" id="PF06985"/>
    </source>
</evidence>
<dbReference type="Pfam" id="PF06985">
    <property type="entry name" value="HET"/>
    <property type="match status" value="1"/>
</dbReference>
<dbReference type="InterPro" id="IPR052895">
    <property type="entry name" value="HetReg/Transcr_Mod"/>
</dbReference>
<keyword evidence="4" id="KW-1185">Reference proteome</keyword>
<evidence type="ECO:0000256" key="1">
    <source>
        <dbReference type="SAM" id="MobiDB-lite"/>
    </source>
</evidence>
<dbReference type="AlphaFoldDB" id="A0A9W8TKF5"/>
<dbReference type="PANTHER" id="PTHR24148:SF64">
    <property type="entry name" value="HETEROKARYON INCOMPATIBILITY DOMAIN-CONTAINING PROTEIN"/>
    <property type="match status" value="1"/>
</dbReference>
<sequence length="308" mass="34503">MATYRYEPLPPVPEVGKATSFTRLMCLAPGTGDQALECTLITIDIANSPLEYEALSYVWGAKEPQVPIKCDGFNIPMTLNLQHALLALRLPTIPRPLWVDAICINQEDMNERARQVAYMRLVYQYADRVVVWLGQESAVIQRGLTRARELCEYRLMLNSTATNGGNSLQSASQQANMQIDRIVLESLIAETGSAEAASQSINDLVQLLETSYFERWERRVQLLRSPVTYSPHKRTRRPAEAIQPAEILEPGVPAENEGMEAARSQGRILGWKHAASADEHAKFPGHRPPRSPVRHLRHHGRRPPAGAR</sequence>
<feature type="compositionally biased region" description="Basic residues" evidence="1">
    <location>
        <begin position="283"/>
        <end position="302"/>
    </location>
</feature>